<keyword evidence="2" id="KW-0378">Hydrolase</keyword>
<dbReference type="EC" id="3.5.4.2" evidence="2"/>
<reference evidence="2" key="1">
    <citation type="submission" date="2019-08" db="EMBL/GenBank/DDBJ databases">
        <authorList>
            <person name="Kucharzyk K."/>
            <person name="Murdoch R.W."/>
            <person name="Higgins S."/>
            <person name="Loffler F."/>
        </authorList>
    </citation>
    <scope>NUCLEOTIDE SEQUENCE</scope>
</reference>
<feature type="domain" description="Adenine deaminase C-terminal" evidence="1">
    <location>
        <begin position="1"/>
        <end position="62"/>
    </location>
</feature>
<dbReference type="EMBL" id="VSSQ01026406">
    <property type="protein sequence ID" value="MPM75103.1"/>
    <property type="molecule type" value="Genomic_DNA"/>
</dbReference>
<sequence length="71" mass="7808">MAGILSEKSVEEVGFELSKVKEAMKDLGYNHYNPVMSLSTNSLPVSPELKITDMGLVKVKEGKIVNLIVEE</sequence>
<dbReference type="InterPro" id="IPR026912">
    <property type="entry name" value="Adenine_deam_C"/>
</dbReference>
<organism evidence="2">
    <name type="scientific">bioreactor metagenome</name>
    <dbReference type="NCBI Taxonomy" id="1076179"/>
    <lineage>
        <taxon>unclassified sequences</taxon>
        <taxon>metagenomes</taxon>
        <taxon>ecological metagenomes</taxon>
    </lineage>
</organism>
<name>A0A645CDW2_9ZZZZ</name>
<gene>
    <name evidence="2" type="primary">ade_22</name>
    <name evidence="2" type="ORF">SDC9_122094</name>
</gene>
<protein>
    <submittedName>
        <fullName evidence="2">Adenine deaminase</fullName>
        <ecNumber evidence="2">3.5.4.2</ecNumber>
    </submittedName>
</protein>
<accession>A0A645CDW2</accession>
<dbReference type="Pfam" id="PF13382">
    <property type="entry name" value="Adenine_deam_C"/>
    <property type="match status" value="1"/>
</dbReference>
<proteinExistence type="predicted"/>
<evidence type="ECO:0000259" key="1">
    <source>
        <dbReference type="Pfam" id="PF13382"/>
    </source>
</evidence>
<dbReference type="GO" id="GO:0000034">
    <property type="term" value="F:adenine deaminase activity"/>
    <property type="evidence" value="ECO:0007669"/>
    <property type="project" value="UniProtKB-EC"/>
</dbReference>
<dbReference type="AlphaFoldDB" id="A0A645CDW2"/>
<evidence type="ECO:0000313" key="2">
    <source>
        <dbReference type="EMBL" id="MPM75103.1"/>
    </source>
</evidence>
<comment type="caution">
    <text evidence="2">The sequence shown here is derived from an EMBL/GenBank/DDBJ whole genome shotgun (WGS) entry which is preliminary data.</text>
</comment>